<evidence type="ECO:0000256" key="5">
    <source>
        <dbReference type="ARBA" id="ARBA00022862"/>
    </source>
</evidence>
<comment type="subunit">
    <text evidence="2">Monomer.</text>
</comment>
<comment type="function">
    <text evidence="1">Thiol-specific peroxidase that catalyzes the reduction of hydrogen peroxide and organic hydroperoxides to water and alcohols, respectively. Plays a role in cell protection against oxidative stress by detoxifying peroxides and as sensor of hydrogen peroxide-mediated signaling events.</text>
</comment>
<protein>
    <recommendedName>
        <fullName evidence="3">thioredoxin-dependent peroxiredoxin</fullName>
        <ecNumber evidence="3">1.11.1.24</ecNumber>
    </recommendedName>
    <alternativeName>
        <fullName evidence="9">Thioredoxin peroxidase</fullName>
    </alternativeName>
    <alternativeName>
        <fullName evidence="11">Thioredoxin-dependent peroxiredoxin Bcp</fullName>
    </alternativeName>
</protein>
<keyword evidence="8" id="KW-0676">Redox-active center</keyword>
<keyword evidence="7" id="KW-1015">Disulfide bond</keyword>
<accession>A0A507ZYW9</accession>
<dbReference type="AlphaFoldDB" id="A0A507ZYW9"/>
<comment type="catalytic activity">
    <reaction evidence="12">
        <text>a hydroperoxide + [thioredoxin]-dithiol = an alcohol + [thioredoxin]-disulfide + H2O</text>
        <dbReference type="Rhea" id="RHEA:62620"/>
        <dbReference type="Rhea" id="RHEA-COMP:10698"/>
        <dbReference type="Rhea" id="RHEA-COMP:10700"/>
        <dbReference type="ChEBI" id="CHEBI:15377"/>
        <dbReference type="ChEBI" id="CHEBI:29950"/>
        <dbReference type="ChEBI" id="CHEBI:30879"/>
        <dbReference type="ChEBI" id="CHEBI:35924"/>
        <dbReference type="ChEBI" id="CHEBI:50058"/>
        <dbReference type="EC" id="1.11.1.24"/>
    </reaction>
</comment>
<keyword evidence="5" id="KW-0049">Antioxidant</keyword>
<evidence type="ECO:0000256" key="9">
    <source>
        <dbReference type="ARBA" id="ARBA00032824"/>
    </source>
</evidence>
<evidence type="ECO:0000256" key="3">
    <source>
        <dbReference type="ARBA" id="ARBA00013017"/>
    </source>
</evidence>
<evidence type="ECO:0000256" key="6">
    <source>
        <dbReference type="ARBA" id="ARBA00023002"/>
    </source>
</evidence>
<evidence type="ECO:0000313" key="15">
    <source>
        <dbReference type="EMBL" id="TQD38772.1"/>
    </source>
</evidence>
<dbReference type="FunFam" id="3.40.30.10:FF:000007">
    <property type="entry name" value="Thioredoxin-dependent thiol peroxidase"/>
    <property type="match status" value="1"/>
</dbReference>
<feature type="active site" description="Cysteine sulfenic acid (-SOH) intermediate; for peroxidase activity" evidence="13">
    <location>
        <position position="46"/>
    </location>
</feature>
<gene>
    <name evidence="15" type="ORF">FKR84_07215</name>
</gene>
<organism evidence="15 16">
    <name type="scientific">Haloflavibacter putidus</name>
    <dbReference type="NCBI Taxonomy" id="2576776"/>
    <lineage>
        <taxon>Bacteria</taxon>
        <taxon>Pseudomonadati</taxon>
        <taxon>Bacteroidota</taxon>
        <taxon>Flavobacteriia</taxon>
        <taxon>Flavobacteriales</taxon>
        <taxon>Flavobacteriaceae</taxon>
        <taxon>Haloflavibacter</taxon>
    </lineage>
</organism>
<comment type="similarity">
    <text evidence="10">Belongs to the peroxiredoxin family. BCP/PrxQ subfamily.</text>
</comment>
<dbReference type="Proteomes" id="UP000317169">
    <property type="component" value="Unassembled WGS sequence"/>
</dbReference>
<name>A0A507ZYW9_9FLAO</name>
<proteinExistence type="inferred from homology"/>
<dbReference type="PROSITE" id="PS51352">
    <property type="entry name" value="THIOREDOXIN_2"/>
    <property type="match status" value="1"/>
</dbReference>
<dbReference type="Pfam" id="PF00578">
    <property type="entry name" value="AhpC-TSA"/>
    <property type="match status" value="1"/>
</dbReference>
<dbReference type="InterPro" id="IPR024706">
    <property type="entry name" value="Peroxiredoxin_AhpC-typ"/>
</dbReference>
<evidence type="ECO:0000256" key="10">
    <source>
        <dbReference type="ARBA" id="ARBA00038489"/>
    </source>
</evidence>
<dbReference type="SUPFAM" id="SSF52833">
    <property type="entry name" value="Thioredoxin-like"/>
    <property type="match status" value="1"/>
</dbReference>
<dbReference type="PANTHER" id="PTHR42801:SF4">
    <property type="entry name" value="AHPC_TSA FAMILY PROTEIN"/>
    <property type="match status" value="1"/>
</dbReference>
<keyword evidence="4" id="KW-0575">Peroxidase</keyword>
<dbReference type="PIRSF" id="PIRSF000239">
    <property type="entry name" value="AHPC"/>
    <property type="match status" value="1"/>
</dbReference>
<dbReference type="InterPro" id="IPR000866">
    <property type="entry name" value="AhpC/TSA"/>
</dbReference>
<comment type="caution">
    <text evidence="15">The sequence shown here is derived from an EMBL/GenBank/DDBJ whole genome shotgun (WGS) entry which is preliminary data.</text>
</comment>
<reference evidence="15 16" key="1">
    <citation type="submission" date="2019-06" db="EMBL/GenBank/DDBJ databases">
        <title>Flavibacter putida gen. nov., sp. nov., a novel marine bacterium of the family Flavobacteriaceae isolated from coastal seawater.</title>
        <authorList>
            <person name="Feng X."/>
        </authorList>
    </citation>
    <scope>NUCLEOTIDE SEQUENCE [LARGE SCALE GENOMIC DNA]</scope>
    <source>
        <strain evidence="15 16">PLHSN227</strain>
    </source>
</reference>
<dbReference type="InterPro" id="IPR036249">
    <property type="entry name" value="Thioredoxin-like_sf"/>
</dbReference>
<dbReference type="EMBL" id="VIAR01000006">
    <property type="protein sequence ID" value="TQD38772.1"/>
    <property type="molecule type" value="Genomic_DNA"/>
</dbReference>
<keyword evidence="6" id="KW-0560">Oxidoreductase</keyword>
<dbReference type="InterPro" id="IPR050924">
    <property type="entry name" value="Peroxiredoxin_BCP/PrxQ"/>
</dbReference>
<dbReference type="PANTHER" id="PTHR42801">
    <property type="entry name" value="THIOREDOXIN-DEPENDENT PEROXIDE REDUCTASE"/>
    <property type="match status" value="1"/>
</dbReference>
<dbReference type="CDD" id="cd03017">
    <property type="entry name" value="PRX_BCP"/>
    <property type="match status" value="1"/>
</dbReference>
<evidence type="ECO:0000256" key="13">
    <source>
        <dbReference type="PIRSR" id="PIRSR000239-1"/>
    </source>
</evidence>
<evidence type="ECO:0000256" key="8">
    <source>
        <dbReference type="ARBA" id="ARBA00023284"/>
    </source>
</evidence>
<dbReference type="Gene3D" id="3.40.30.10">
    <property type="entry name" value="Glutaredoxin"/>
    <property type="match status" value="1"/>
</dbReference>
<dbReference type="InterPro" id="IPR013766">
    <property type="entry name" value="Thioredoxin_domain"/>
</dbReference>
<dbReference type="GO" id="GO:0008379">
    <property type="term" value="F:thioredoxin peroxidase activity"/>
    <property type="evidence" value="ECO:0007669"/>
    <property type="project" value="TreeGrafter"/>
</dbReference>
<evidence type="ECO:0000256" key="12">
    <source>
        <dbReference type="ARBA" id="ARBA00049091"/>
    </source>
</evidence>
<evidence type="ECO:0000313" key="16">
    <source>
        <dbReference type="Proteomes" id="UP000317169"/>
    </source>
</evidence>
<sequence>MKLQLNEKVPEFTLVDKDGNLFYSNSVIGKKVCVLFFYPKNFTPGCTKEVCDFRDNYQEFMQNGAEVIGISSDSVASHKRFSKKYNLPHILLSDPTEEIRKRFGVKGHLLGLIPGRETFVVDKQGKLRLKFNNLSSKDHVQKALKTVKKLQDE</sequence>
<evidence type="ECO:0000256" key="2">
    <source>
        <dbReference type="ARBA" id="ARBA00011245"/>
    </source>
</evidence>
<keyword evidence="16" id="KW-1185">Reference proteome</keyword>
<evidence type="ECO:0000256" key="4">
    <source>
        <dbReference type="ARBA" id="ARBA00022559"/>
    </source>
</evidence>
<feature type="domain" description="Thioredoxin" evidence="14">
    <location>
        <begin position="3"/>
        <end position="152"/>
    </location>
</feature>
<evidence type="ECO:0000259" key="14">
    <source>
        <dbReference type="PROSITE" id="PS51352"/>
    </source>
</evidence>
<evidence type="ECO:0000256" key="1">
    <source>
        <dbReference type="ARBA" id="ARBA00003330"/>
    </source>
</evidence>
<evidence type="ECO:0000256" key="7">
    <source>
        <dbReference type="ARBA" id="ARBA00023157"/>
    </source>
</evidence>
<dbReference type="GO" id="GO:0045454">
    <property type="term" value="P:cell redox homeostasis"/>
    <property type="evidence" value="ECO:0007669"/>
    <property type="project" value="TreeGrafter"/>
</dbReference>
<dbReference type="GO" id="GO:0034599">
    <property type="term" value="P:cellular response to oxidative stress"/>
    <property type="evidence" value="ECO:0007669"/>
    <property type="project" value="TreeGrafter"/>
</dbReference>
<dbReference type="OrthoDB" id="9812811at2"/>
<dbReference type="RefSeq" id="WP_141421630.1">
    <property type="nucleotide sequence ID" value="NZ_VIAR01000006.1"/>
</dbReference>
<evidence type="ECO:0000256" key="11">
    <source>
        <dbReference type="ARBA" id="ARBA00042639"/>
    </source>
</evidence>
<dbReference type="EC" id="1.11.1.24" evidence="3"/>
<dbReference type="GO" id="GO:0005737">
    <property type="term" value="C:cytoplasm"/>
    <property type="evidence" value="ECO:0007669"/>
    <property type="project" value="TreeGrafter"/>
</dbReference>